<dbReference type="Proteomes" id="UP000515154">
    <property type="component" value="Linkage group LG17"/>
</dbReference>
<dbReference type="PANTHER" id="PTHR45913">
    <property type="entry name" value="EPM2A-INTERACTING PROTEIN 1"/>
    <property type="match status" value="1"/>
</dbReference>
<gene>
    <name evidence="2" type="primary">LOC115221017</name>
</gene>
<evidence type="ECO:0000313" key="1">
    <source>
        <dbReference type="Proteomes" id="UP000515154"/>
    </source>
</evidence>
<accession>A0A6P7T834</accession>
<protein>
    <submittedName>
        <fullName evidence="2">General transcription factor II-I repeat domain-containing protein 2-like</fullName>
    </submittedName>
</protein>
<organism evidence="1 2">
    <name type="scientific">Octopus sinensis</name>
    <name type="common">East Asian common octopus</name>
    <dbReference type="NCBI Taxonomy" id="2607531"/>
    <lineage>
        <taxon>Eukaryota</taxon>
        <taxon>Metazoa</taxon>
        <taxon>Spiralia</taxon>
        <taxon>Lophotrochozoa</taxon>
        <taxon>Mollusca</taxon>
        <taxon>Cephalopoda</taxon>
        <taxon>Coleoidea</taxon>
        <taxon>Octopodiformes</taxon>
        <taxon>Octopoda</taxon>
        <taxon>Incirrata</taxon>
        <taxon>Octopodidae</taxon>
        <taxon>Octopus</taxon>
    </lineage>
</organism>
<dbReference type="KEGG" id="osn:115221017"/>
<sequence length="250" mass="29255">MLLYRKSINLKRRYETKHTEVRWLGRGKVFNIVSELVEEICQFMDSKGKESKVLKDEKWKCELVFLVDITAHLRVLNIRFRGRDRMICDMYDAMKAFQVKLRLWETQMHQLNMSHFPCCQVMLSQVSATVFSKKHFADKLSAVRIEFTRCYSDFEAQKNNFELLRNPFVINVETALAQIQMELTELQCNGILKEKYNCVGPARFTCVIPKALPQLRLHATRTRSLFGSTYLCEQPFSVMKIVMCSSVLDG</sequence>
<dbReference type="RefSeq" id="XP_029647093.1">
    <property type="nucleotide sequence ID" value="XM_029791233.1"/>
</dbReference>
<proteinExistence type="predicted"/>
<dbReference type="AlphaFoldDB" id="A0A6P7T834"/>
<name>A0A6P7T834_9MOLL</name>
<reference evidence="2" key="1">
    <citation type="submission" date="2025-08" db="UniProtKB">
        <authorList>
            <consortium name="RefSeq"/>
        </authorList>
    </citation>
    <scope>IDENTIFICATION</scope>
</reference>
<dbReference type="PANTHER" id="PTHR45913:SF11">
    <property type="entry name" value="EPM2A-INTERACTING PROTEIN 1"/>
    <property type="match status" value="1"/>
</dbReference>
<keyword evidence="1" id="KW-1185">Reference proteome</keyword>
<evidence type="ECO:0000313" key="2">
    <source>
        <dbReference type="RefSeq" id="XP_029647093.1"/>
    </source>
</evidence>